<keyword evidence="6 7" id="KW-0472">Membrane</keyword>
<name>A0A6M2CYX9_RHIMP</name>
<keyword evidence="4" id="KW-0813">Transport</keyword>
<keyword evidence="5 7" id="KW-1133">Transmembrane helix</keyword>
<feature type="transmembrane region" description="Helical" evidence="7">
    <location>
        <begin position="131"/>
        <end position="152"/>
    </location>
</feature>
<evidence type="ECO:0000256" key="3">
    <source>
        <dbReference type="ARBA" id="ARBA00022692"/>
    </source>
</evidence>
<comment type="similarity">
    <text evidence="2">Belongs to the bile acid:sodium symporter (BASS) (TC 2.A.28) family.</text>
</comment>
<sequence>MLNMSVDSNFSNSTNFTDALAASPVKYPLIKTIHDWLIVGILVSIMFGMGCHIKVSEIWAHLRRPFGVAVGMLCQFVMMPLLAFGLLTSMRLSGLFAIGMLIMACCPGGTVSNVFAYFVDGDVPLSIAMTLCSTVLAMGMMPANMLIYGNYVDTGDIVVPYSKMAMSLVFISLPAGLGMLFNWFCPRVAPYITKLSSTLGGLLIVVTQIMEVFIFPDIFHNIPPVLYAATVIMPAAGMMLGYLISWLLKRPDAVRKTIAIESGIQNVGMGLTIVSLSFKFQEQKQALLFPWLYGFTMIALSFLLCGIYRVYKKFFARSSSHNIAPEAGTTKQNEKMQLSTVQVPSQGVFNAAFQG</sequence>
<dbReference type="OrthoDB" id="203097at2759"/>
<feature type="transmembrane region" description="Helical" evidence="7">
    <location>
        <begin position="164"/>
        <end position="185"/>
    </location>
</feature>
<dbReference type="GO" id="GO:0008508">
    <property type="term" value="F:bile acid:sodium symporter activity"/>
    <property type="evidence" value="ECO:0007669"/>
    <property type="project" value="TreeGrafter"/>
</dbReference>
<dbReference type="PANTHER" id="PTHR10361">
    <property type="entry name" value="SODIUM-BILE ACID COTRANSPORTER"/>
    <property type="match status" value="1"/>
</dbReference>
<dbReference type="InterPro" id="IPR004710">
    <property type="entry name" value="Bilac:Na_transpt"/>
</dbReference>
<evidence type="ECO:0000256" key="6">
    <source>
        <dbReference type="ARBA" id="ARBA00023136"/>
    </source>
</evidence>
<feature type="transmembrane region" description="Helical" evidence="7">
    <location>
        <begin position="36"/>
        <end position="55"/>
    </location>
</feature>
<feature type="transmembrane region" description="Helical" evidence="7">
    <location>
        <begin position="290"/>
        <end position="311"/>
    </location>
</feature>
<dbReference type="PANTHER" id="PTHR10361:SF28">
    <property type="entry name" value="P3 PROTEIN-RELATED"/>
    <property type="match status" value="1"/>
</dbReference>
<dbReference type="EMBL" id="GHWJ01005853">
    <property type="protein sequence ID" value="NOV38590.1"/>
    <property type="molecule type" value="Transcribed_RNA"/>
</dbReference>
<reference evidence="8" key="1">
    <citation type="submission" date="2019-09" db="EMBL/GenBank/DDBJ databases">
        <title>Organ-specific transcriptomic study of the physiology of the cattle tick, Rhipicephalus microplus.</title>
        <authorList>
            <person name="Tirloni L."/>
            <person name="Braz G."/>
            <person name="Gandara A.C.P."/>
            <person name="Sabadin G.A."/>
            <person name="da Silva R.M."/>
            <person name="Guizzo M.G."/>
            <person name="Machado J.A."/>
            <person name="Costa E.P."/>
            <person name="Gomes H.F."/>
            <person name="Moraes J."/>
            <person name="Mota M.B.S."/>
            <person name="Mesquita R.D."/>
            <person name="Alvarenga P.H."/>
            <person name="Alves F."/>
            <person name="Seixas A."/>
            <person name="da Fonseca R.N."/>
            <person name="Fogaca A."/>
            <person name="Logullo C."/>
            <person name="Tanaka A."/>
            <person name="Daffre S."/>
            <person name="Termignoni C."/>
            <person name="Vaz I.S.Jr."/>
            <person name="Oliveira P.L."/>
            <person name="Ribeiro J.M."/>
        </authorList>
    </citation>
    <scope>NUCLEOTIDE SEQUENCE</scope>
    <source>
        <strain evidence="8">Porto Alegre</strain>
    </source>
</reference>
<organism evidence="8">
    <name type="scientific">Rhipicephalus microplus</name>
    <name type="common">Cattle tick</name>
    <name type="synonym">Boophilus microplus</name>
    <dbReference type="NCBI Taxonomy" id="6941"/>
    <lineage>
        <taxon>Eukaryota</taxon>
        <taxon>Metazoa</taxon>
        <taxon>Ecdysozoa</taxon>
        <taxon>Arthropoda</taxon>
        <taxon>Chelicerata</taxon>
        <taxon>Arachnida</taxon>
        <taxon>Acari</taxon>
        <taxon>Parasitiformes</taxon>
        <taxon>Ixodida</taxon>
        <taxon>Ixodoidea</taxon>
        <taxon>Ixodidae</taxon>
        <taxon>Rhipicephalinae</taxon>
        <taxon>Rhipicephalus</taxon>
        <taxon>Boophilus</taxon>
    </lineage>
</organism>
<dbReference type="GO" id="GO:0016020">
    <property type="term" value="C:membrane"/>
    <property type="evidence" value="ECO:0007669"/>
    <property type="project" value="UniProtKB-SubCell"/>
</dbReference>
<dbReference type="InterPro" id="IPR002657">
    <property type="entry name" value="BilAc:Na_symport/Acr3"/>
</dbReference>
<dbReference type="Pfam" id="PF01758">
    <property type="entry name" value="SBF"/>
    <property type="match status" value="1"/>
</dbReference>
<dbReference type="VEuPathDB" id="VectorBase:LOC119187881"/>
<evidence type="ECO:0000313" key="8">
    <source>
        <dbReference type="EMBL" id="NOV38590.1"/>
    </source>
</evidence>
<comment type="subcellular location">
    <subcellularLocation>
        <location evidence="1">Membrane</location>
        <topology evidence="1">Multi-pass membrane protein</topology>
    </subcellularLocation>
</comment>
<keyword evidence="3 7" id="KW-0812">Transmembrane</keyword>
<feature type="transmembrane region" description="Helical" evidence="7">
    <location>
        <begin position="67"/>
        <end position="88"/>
    </location>
</feature>
<dbReference type="Gene3D" id="1.20.1530.20">
    <property type="match status" value="1"/>
</dbReference>
<feature type="transmembrane region" description="Helical" evidence="7">
    <location>
        <begin position="197"/>
        <end position="219"/>
    </location>
</feature>
<dbReference type="InterPro" id="IPR038770">
    <property type="entry name" value="Na+/solute_symporter_sf"/>
</dbReference>
<evidence type="ECO:0000256" key="7">
    <source>
        <dbReference type="SAM" id="Phobius"/>
    </source>
</evidence>
<dbReference type="AlphaFoldDB" id="A0A6M2CYX9"/>
<evidence type="ECO:0000256" key="2">
    <source>
        <dbReference type="ARBA" id="ARBA00006528"/>
    </source>
</evidence>
<evidence type="ECO:0000256" key="1">
    <source>
        <dbReference type="ARBA" id="ARBA00004141"/>
    </source>
</evidence>
<keyword evidence="4" id="KW-0769">Symport</keyword>
<proteinExistence type="inferred from homology"/>
<protein>
    <submittedName>
        <fullName evidence="8">Putative ileal sodium/bile acid cotransporter</fullName>
    </submittedName>
</protein>
<accession>A0A6M2CYX9</accession>
<feature type="transmembrane region" description="Helical" evidence="7">
    <location>
        <begin position="94"/>
        <end position="119"/>
    </location>
</feature>
<evidence type="ECO:0000256" key="5">
    <source>
        <dbReference type="ARBA" id="ARBA00022989"/>
    </source>
</evidence>
<evidence type="ECO:0000256" key="4">
    <source>
        <dbReference type="ARBA" id="ARBA00022847"/>
    </source>
</evidence>
<feature type="transmembrane region" description="Helical" evidence="7">
    <location>
        <begin position="225"/>
        <end position="246"/>
    </location>
</feature>